<dbReference type="OrthoDB" id="24039at2157"/>
<evidence type="ECO:0000313" key="2">
    <source>
        <dbReference type="EMBL" id="BBD73689.1"/>
    </source>
</evidence>
<dbReference type="SUPFAM" id="SSF53807">
    <property type="entry name" value="Helical backbone' metal receptor"/>
    <property type="match status" value="1"/>
</dbReference>
<gene>
    <name evidence="3" type="ORF">GCM10007116_13970</name>
    <name evidence="2" type="ORF">HS1genome_2078</name>
</gene>
<feature type="domain" description="Fe/B12 periplasmic-binding" evidence="1">
    <location>
        <begin position="58"/>
        <end position="318"/>
    </location>
</feature>
<dbReference type="EMBL" id="BMQS01000012">
    <property type="protein sequence ID" value="GGT97686.1"/>
    <property type="molecule type" value="Genomic_DNA"/>
</dbReference>
<name>A0A348B687_9CREN</name>
<dbReference type="Proteomes" id="UP000276741">
    <property type="component" value="Chromosome"/>
</dbReference>
<dbReference type="GeneID" id="38667538"/>
<dbReference type="PANTHER" id="PTHR30535">
    <property type="entry name" value="VITAMIN B12-BINDING PROTEIN"/>
    <property type="match status" value="1"/>
</dbReference>
<protein>
    <submittedName>
        <fullName evidence="2">ABC transporter substrate-binding protein</fullName>
    </submittedName>
</protein>
<proteinExistence type="predicted"/>
<evidence type="ECO:0000259" key="1">
    <source>
        <dbReference type="PROSITE" id="PS50983"/>
    </source>
</evidence>
<organism evidence="2 4">
    <name type="scientific">Sulfodiicoccus acidiphilus</name>
    <dbReference type="NCBI Taxonomy" id="1670455"/>
    <lineage>
        <taxon>Archaea</taxon>
        <taxon>Thermoproteota</taxon>
        <taxon>Thermoprotei</taxon>
        <taxon>Sulfolobales</taxon>
        <taxon>Sulfolobaceae</taxon>
        <taxon>Sulfodiicoccus</taxon>
    </lineage>
</organism>
<dbReference type="Gene3D" id="3.40.50.1980">
    <property type="entry name" value="Nitrogenase molybdenum iron protein domain"/>
    <property type="match status" value="2"/>
</dbReference>
<dbReference type="PANTHER" id="PTHR30535:SF34">
    <property type="entry name" value="MOLYBDATE-BINDING PROTEIN MOLA"/>
    <property type="match status" value="1"/>
</dbReference>
<accession>A0A348B687</accession>
<dbReference type="Pfam" id="PF01497">
    <property type="entry name" value="Peripla_BP_2"/>
    <property type="match status" value="1"/>
</dbReference>
<dbReference type="PROSITE" id="PS50983">
    <property type="entry name" value="FE_B12_PBP"/>
    <property type="match status" value="1"/>
</dbReference>
<evidence type="ECO:0000313" key="3">
    <source>
        <dbReference type="EMBL" id="GGT97686.1"/>
    </source>
</evidence>
<reference evidence="2" key="3">
    <citation type="journal article" date="2019" name="BMC Res. Notes">
        <title>Complete genome sequence of the Sulfodiicoccus acidiphilus strain HS-1T, the first crenarchaeon that lacks polB3, isolated from an acidic hot spring in Ohwaku-dani, Hakone, Japan.</title>
        <authorList>
            <person name="Sakai H.D."/>
            <person name="Kurosawa N."/>
        </authorList>
    </citation>
    <scope>NUCLEOTIDE SEQUENCE</scope>
    <source>
        <strain evidence="2">HS-1</strain>
    </source>
</reference>
<evidence type="ECO:0000313" key="4">
    <source>
        <dbReference type="Proteomes" id="UP000276741"/>
    </source>
</evidence>
<reference evidence="3" key="1">
    <citation type="journal article" date="2014" name="Int. J. Syst. Evol. Microbiol.">
        <title>Complete genome sequence of Corynebacterium casei LMG S-19264T (=DSM 44701T), isolated from a smear-ripened cheese.</title>
        <authorList>
            <consortium name="US DOE Joint Genome Institute (JGI-PGF)"/>
            <person name="Walter F."/>
            <person name="Albersmeier A."/>
            <person name="Kalinowski J."/>
            <person name="Ruckert C."/>
        </authorList>
    </citation>
    <scope>NUCLEOTIDE SEQUENCE</scope>
    <source>
        <strain evidence="3">JCM 31740</strain>
    </source>
</reference>
<dbReference type="InterPro" id="IPR002491">
    <property type="entry name" value="ABC_transptr_periplasmic_BD"/>
</dbReference>
<dbReference type="RefSeq" id="WP_126450970.1">
    <property type="nucleotide sequence ID" value="NZ_AP018553.1"/>
</dbReference>
<dbReference type="KEGG" id="sacd:HS1genome_2078"/>
<dbReference type="AlphaFoldDB" id="A0A348B687"/>
<dbReference type="Proteomes" id="UP000616143">
    <property type="component" value="Unassembled WGS sequence"/>
</dbReference>
<dbReference type="EMBL" id="AP018553">
    <property type="protein sequence ID" value="BBD73689.1"/>
    <property type="molecule type" value="Genomic_DNA"/>
</dbReference>
<reference evidence="3" key="4">
    <citation type="submission" date="2020-09" db="EMBL/GenBank/DDBJ databases">
        <authorList>
            <person name="Sun Q."/>
            <person name="Ohkuma M."/>
        </authorList>
    </citation>
    <scope>NUCLEOTIDE SEQUENCE</scope>
    <source>
        <strain evidence="3">JCM 31740</strain>
    </source>
</reference>
<reference evidence="4" key="2">
    <citation type="submission" date="2018-04" db="EMBL/GenBank/DDBJ databases">
        <title>Complete genome sequence of Sulfodiicoccus acidiphilus strain HS-1.</title>
        <authorList>
            <person name="Sakai H.D."/>
            <person name="Kurosawa N."/>
        </authorList>
    </citation>
    <scope>NUCLEOTIDE SEQUENCE [LARGE SCALE GENOMIC DNA]</scope>
    <source>
        <strain evidence="4">HS-1</strain>
    </source>
</reference>
<dbReference type="InterPro" id="IPR050902">
    <property type="entry name" value="ABC_Transporter_SBP"/>
</dbReference>
<sequence>MRTSTLAVTLVVVVVLGVTAYFAYERSPSVTVKQGPYYPISVVDGLGRNVTISSFPSRIVSLAPSDTQILVALGLGKDLVAVDYYSYQLLQELNMTSVLPSNVTVLPPNVTYPTLNSEAIKVLEPSLVVADAGIDGQYLQQFQQAGLNVVFTRGDLDTNFTGIYQDVELLGKVFDMQSQARQLVKWMESKVFLYNSTPTVPVAYVICWTPQDDFYTISRGSFINGIIETAGGKNVYANLSNPYPEVSGETILAYRPPVIIANCVYNVSYTTDLINSYVNYPHRLYVVGCPLPVSLINEPGPLSVYGLEMMRAIINGSAPFFLNDSYVQKLNVTLPVF</sequence>
<keyword evidence="4" id="KW-1185">Reference proteome</keyword>